<dbReference type="PANTHER" id="PTHR48169">
    <property type="entry name" value="DED DOMAIN-CONTAINING PROTEIN"/>
    <property type="match status" value="1"/>
</dbReference>
<evidence type="ECO:0000313" key="8">
    <source>
        <dbReference type="EMBL" id="CAD20233.1"/>
    </source>
</evidence>
<dbReference type="GO" id="GO:0006915">
    <property type="term" value="P:apoptotic process"/>
    <property type="evidence" value="ECO:0007669"/>
    <property type="project" value="UniProtKB-KW"/>
</dbReference>
<dbReference type="GO" id="GO:0051604">
    <property type="term" value="P:protein maturation"/>
    <property type="evidence" value="ECO:0007669"/>
    <property type="project" value="UniProtKB-ARBA"/>
</dbReference>
<dbReference type="Gene3D" id="3.40.50.1460">
    <property type="match status" value="1"/>
</dbReference>
<dbReference type="InterPro" id="IPR033139">
    <property type="entry name" value="Caspase_cys_AS"/>
</dbReference>
<dbReference type="AlphaFoldDB" id="Q8I749"/>
<feature type="domain" description="Caspase family p20" evidence="7">
    <location>
        <begin position="252"/>
        <end position="378"/>
    </location>
</feature>
<dbReference type="InterPro" id="IPR011600">
    <property type="entry name" value="Pept_C14_caspase"/>
</dbReference>
<dbReference type="PRINTS" id="PR00376">
    <property type="entry name" value="IL1BCENZYME"/>
</dbReference>
<keyword evidence="4" id="KW-0175">Coiled coil</keyword>
<comment type="similarity">
    <text evidence="1 3">Belongs to the peptidase C14A family.</text>
</comment>
<keyword evidence="2" id="KW-0053">Apoptosis</keyword>
<dbReference type="PROSITE" id="PS01122">
    <property type="entry name" value="CASPASE_CYS"/>
    <property type="match status" value="1"/>
</dbReference>
<feature type="domain" description="Caspase family p10" evidence="6">
    <location>
        <begin position="405"/>
        <end position="492"/>
    </location>
</feature>
<evidence type="ECO:0000256" key="1">
    <source>
        <dbReference type="ARBA" id="ARBA00010134"/>
    </source>
</evidence>
<evidence type="ECO:0000256" key="2">
    <source>
        <dbReference type="ARBA" id="ARBA00022703"/>
    </source>
</evidence>
<dbReference type="GO" id="GO:0006508">
    <property type="term" value="P:proteolysis"/>
    <property type="evidence" value="ECO:0007669"/>
    <property type="project" value="InterPro"/>
</dbReference>
<dbReference type="GO" id="GO:0043067">
    <property type="term" value="P:regulation of programmed cell death"/>
    <property type="evidence" value="ECO:0007669"/>
    <property type="project" value="UniProtKB-ARBA"/>
</dbReference>
<name>Q8I749_SUBDO</name>
<feature type="region of interest" description="Disordered" evidence="5">
    <location>
        <begin position="138"/>
        <end position="167"/>
    </location>
</feature>
<accession>Q8I749</accession>
<sequence length="496" mass="56695">MQPPTEIFKGSAEEQELASNLMDIPENVQTDSCAELEDPFLQSAQPFGLTFDPFKNDSDGEYTSIPKNDTSLTQQEQLLHRLGQSTSKIANKEDQIAKLQKEIKKQQERIETQVRGHVDQMQHILNTIQGLETLASTPCSSDMSSIPDEQHLEKQGGSILESAPGPSEQDIEQYHLQIQGLQQHMESIAVDYQDRERSYLAQLQQYEDDYKTMSREADSYRLEVDHLHRELASATSRSHQSGDEFYPMNKNPHGICLIINNHQFYHSDPEKCHSNRGGAHIDVHNLTQTFKYLRYKVEVVENISSSEMNKVMLRKASEDHPQYDSFVCIIMTQGGSNIVHGADSEAVNLYDLTGVMKMCPTLRGKPKIFFVQACRGDIESMGFKNEEVSKTEDDLQADMPGGHLHTDTIPQEADFFYGFATPLGYAAYRSRRHGSWYISELCQVFIKHPFTHSLGSMMKKVNNRVSKAYTKDGYKQCTEFVDRLRFEVHFFRFIHV</sequence>
<dbReference type="GO" id="GO:0005737">
    <property type="term" value="C:cytoplasm"/>
    <property type="evidence" value="ECO:0007669"/>
    <property type="project" value="UniProtKB-ARBA"/>
</dbReference>
<dbReference type="Pfam" id="PF00656">
    <property type="entry name" value="Peptidase_C14"/>
    <property type="match status" value="1"/>
</dbReference>
<dbReference type="EMBL" id="AJ426651">
    <property type="protein sequence ID" value="CAD20233.1"/>
    <property type="molecule type" value="mRNA"/>
</dbReference>
<evidence type="ECO:0000259" key="7">
    <source>
        <dbReference type="PROSITE" id="PS50208"/>
    </source>
</evidence>
<dbReference type="SUPFAM" id="SSF52129">
    <property type="entry name" value="Caspase-like"/>
    <property type="match status" value="1"/>
</dbReference>
<dbReference type="CDD" id="cd00032">
    <property type="entry name" value="CASc"/>
    <property type="match status" value="1"/>
</dbReference>
<evidence type="ECO:0000256" key="4">
    <source>
        <dbReference type="SAM" id="Coils"/>
    </source>
</evidence>
<reference evidence="8" key="1">
    <citation type="submission" date="2002-01" db="EMBL/GenBank/DDBJ databases">
        <title>Okadaic acid: a defense molecule in sponges.</title>
        <authorList>
            <person name="Wiens M."/>
            <person name="Batel R."/>
            <person name="Ammar M.S.A."/>
            <person name="Schroeder H.C."/>
            <person name="Mueller W.E.G."/>
        </authorList>
    </citation>
    <scope>NUCLEOTIDE SEQUENCE</scope>
</reference>
<evidence type="ECO:0000256" key="5">
    <source>
        <dbReference type="SAM" id="MobiDB-lite"/>
    </source>
</evidence>
<dbReference type="InterPro" id="IPR015917">
    <property type="entry name" value="Pept_C14A"/>
</dbReference>
<proteinExistence type="evidence at transcript level"/>
<feature type="coiled-coil region" evidence="4">
    <location>
        <begin position="189"/>
        <end position="230"/>
    </location>
</feature>
<feature type="coiled-coil region" evidence="4">
    <location>
        <begin position="82"/>
        <end position="116"/>
    </location>
</feature>
<dbReference type="GO" id="GO:0004197">
    <property type="term" value="F:cysteine-type endopeptidase activity"/>
    <property type="evidence" value="ECO:0007669"/>
    <property type="project" value="InterPro"/>
</dbReference>
<dbReference type="PROSITE" id="PS50208">
    <property type="entry name" value="CASPASE_P20"/>
    <property type="match status" value="1"/>
</dbReference>
<evidence type="ECO:0000256" key="3">
    <source>
        <dbReference type="RuleBase" id="RU003971"/>
    </source>
</evidence>
<dbReference type="InterPro" id="IPR029030">
    <property type="entry name" value="Caspase-like_dom_sf"/>
</dbReference>
<protein>
    <submittedName>
        <fullName evidence="8">Caspase-related protein</fullName>
    </submittedName>
</protein>
<gene>
    <name evidence="8" type="primary">casr</name>
</gene>
<dbReference type="InterPro" id="IPR002138">
    <property type="entry name" value="Pept_C14_p10"/>
</dbReference>
<dbReference type="SMART" id="SM00115">
    <property type="entry name" value="CASc"/>
    <property type="match status" value="1"/>
</dbReference>
<dbReference type="PROSITE" id="PS50207">
    <property type="entry name" value="CASPASE_P10"/>
    <property type="match status" value="1"/>
</dbReference>
<evidence type="ECO:0000259" key="6">
    <source>
        <dbReference type="PROSITE" id="PS50207"/>
    </source>
</evidence>
<dbReference type="PANTHER" id="PTHR48169:SF7">
    <property type="entry name" value="CASPASE 10"/>
    <property type="match status" value="1"/>
</dbReference>
<organism evidence="8">
    <name type="scientific">Suberites domuncula</name>
    <name type="common">Sponge</name>
    <dbReference type="NCBI Taxonomy" id="55567"/>
    <lineage>
        <taxon>Eukaryota</taxon>
        <taxon>Metazoa</taxon>
        <taxon>Porifera</taxon>
        <taxon>Demospongiae</taxon>
        <taxon>Heteroscleromorpha</taxon>
        <taxon>Suberitida</taxon>
        <taxon>Suberitidae</taxon>
        <taxon>Suberites</taxon>
    </lineage>
</organism>
<dbReference type="InterPro" id="IPR001309">
    <property type="entry name" value="Pept_C14_p20"/>
</dbReference>